<dbReference type="Pfam" id="PF12625">
    <property type="entry name" value="Arabinose_bd"/>
    <property type="match status" value="1"/>
</dbReference>
<accession>A0ABR6ZEY5</accession>
<dbReference type="PANTHER" id="PTHR47894:SF1">
    <property type="entry name" value="HTH-TYPE TRANSCRIPTIONAL REGULATOR VQSM"/>
    <property type="match status" value="1"/>
</dbReference>
<dbReference type="InterPro" id="IPR018060">
    <property type="entry name" value="HTH_AraC"/>
</dbReference>
<evidence type="ECO:0000313" key="6">
    <source>
        <dbReference type="Proteomes" id="UP000646911"/>
    </source>
</evidence>
<evidence type="ECO:0000256" key="2">
    <source>
        <dbReference type="ARBA" id="ARBA00023125"/>
    </source>
</evidence>
<keyword evidence="6" id="KW-1185">Reference proteome</keyword>
<evidence type="ECO:0000313" key="5">
    <source>
        <dbReference type="EMBL" id="MBC3910258.1"/>
    </source>
</evidence>
<keyword evidence="1" id="KW-0805">Transcription regulation</keyword>
<keyword evidence="2" id="KW-0238">DNA-binding</keyword>
<dbReference type="EMBL" id="JACOFX010000015">
    <property type="protein sequence ID" value="MBC3910258.1"/>
    <property type="molecule type" value="Genomic_DNA"/>
</dbReference>
<name>A0ABR6ZEY5_9BURK</name>
<dbReference type="Proteomes" id="UP000646911">
    <property type="component" value="Unassembled WGS sequence"/>
</dbReference>
<dbReference type="PROSITE" id="PS01124">
    <property type="entry name" value="HTH_ARAC_FAMILY_2"/>
    <property type="match status" value="1"/>
</dbReference>
<dbReference type="Pfam" id="PF12833">
    <property type="entry name" value="HTH_18"/>
    <property type="match status" value="1"/>
</dbReference>
<organism evidence="5 6">
    <name type="scientific">Undibacterium umbellatum</name>
    <dbReference type="NCBI Taxonomy" id="2762300"/>
    <lineage>
        <taxon>Bacteria</taxon>
        <taxon>Pseudomonadati</taxon>
        <taxon>Pseudomonadota</taxon>
        <taxon>Betaproteobacteria</taxon>
        <taxon>Burkholderiales</taxon>
        <taxon>Oxalobacteraceae</taxon>
        <taxon>Undibacterium</taxon>
    </lineage>
</organism>
<feature type="domain" description="HTH araC/xylS-type" evidence="4">
    <location>
        <begin position="243"/>
        <end position="332"/>
    </location>
</feature>
<keyword evidence="3" id="KW-0804">Transcription</keyword>
<gene>
    <name evidence="5" type="ORF">H8L47_22080</name>
</gene>
<dbReference type="RefSeq" id="WP_186955769.1">
    <property type="nucleotide sequence ID" value="NZ_JACOFX010000015.1"/>
</dbReference>
<dbReference type="SMART" id="SM00342">
    <property type="entry name" value="HTH_ARAC"/>
    <property type="match status" value="1"/>
</dbReference>
<sequence>MLSVQDAVFPAHPFSGLLAIGRERDWRLQEIFPALELDAEGQTCGDVRISYMQARESLLRALHHGGADLGILSGARKSLPALGAMGSGMLAQATLSDAMHFGLEYQLIAGAMVQLQLEPGERTSILTARPLFDDSELQDFLDTDHLATAINVSQALCGHALQIERVELRGKHQASRSVAEDFFGCPVVYGADVSRIIVNNSALSTLLINPDPELAADSKMRCDAELAAVGLTGRQSLLHKLVNLQCDYRSVPELAQALGISERSLHRLLVREGCSYFQIAESLRMEKAKHFLRNTSISLDDIAALLHYSDSRSFRRAFKRAVHMTPSEFRQQ</sequence>
<reference evidence="5 6" key="1">
    <citation type="submission" date="2020-08" db="EMBL/GenBank/DDBJ databases">
        <title>Novel species isolated from subtropical streams in China.</title>
        <authorList>
            <person name="Lu H."/>
        </authorList>
    </citation>
    <scope>NUCLEOTIDE SEQUENCE [LARGE SCALE GENOMIC DNA]</scope>
    <source>
        <strain evidence="5 6">NL8W</strain>
    </source>
</reference>
<dbReference type="InterPro" id="IPR009057">
    <property type="entry name" value="Homeodomain-like_sf"/>
</dbReference>
<proteinExistence type="predicted"/>
<evidence type="ECO:0000259" key="4">
    <source>
        <dbReference type="PROSITE" id="PS01124"/>
    </source>
</evidence>
<dbReference type="PANTHER" id="PTHR47894">
    <property type="entry name" value="HTH-TYPE TRANSCRIPTIONAL REGULATOR GADX"/>
    <property type="match status" value="1"/>
</dbReference>
<dbReference type="Gene3D" id="1.10.10.60">
    <property type="entry name" value="Homeodomain-like"/>
    <property type="match status" value="1"/>
</dbReference>
<evidence type="ECO:0000256" key="1">
    <source>
        <dbReference type="ARBA" id="ARBA00023015"/>
    </source>
</evidence>
<comment type="caution">
    <text evidence="5">The sequence shown here is derived from an EMBL/GenBank/DDBJ whole genome shotgun (WGS) entry which is preliminary data.</text>
</comment>
<dbReference type="InterPro" id="IPR032687">
    <property type="entry name" value="AraC-type_N"/>
</dbReference>
<protein>
    <submittedName>
        <fullName evidence="5">Helix-turn-helix domain-containing protein</fullName>
    </submittedName>
</protein>
<evidence type="ECO:0000256" key="3">
    <source>
        <dbReference type="ARBA" id="ARBA00023163"/>
    </source>
</evidence>
<dbReference type="SUPFAM" id="SSF46689">
    <property type="entry name" value="Homeodomain-like"/>
    <property type="match status" value="1"/>
</dbReference>